<evidence type="ECO:0000256" key="4">
    <source>
        <dbReference type="ARBA" id="ARBA00023136"/>
    </source>
</evidence>
<dbReference type="GO" id="GO:0016020">
    <property type="term" value="C:membrane"/>
    <property type="evidence" value="ECO:0007669"/>
    <property type="project" value="UniProtKB-SubCell"/>
</dbReference>
<dbReference type="GO" id="GO:0006355">
    <property type="term" value="P:regulation of DNA-templated transcription"/>
    <property type="evidence" value="ECO:0007669"/>
    <property type="project" value="InterPro"/>
</dbReference>
<evidence type="ECO:0000313" key="7">
    <source>
        <dbReference type="EMBL" id="PIL31759.1"/>
    </source>
</evidence>
<dbReference type="STRING" id="1077348.A0A2G8SDB8"/>
<dbReference type="PANTHER" id="PTHR13608:SF3">
    <property type="entry name" value="ARMADILLO-LIKE HELICAL DOMAIN-CONTAINING PROTEIN 3"/>
    <property type="match status" value="1"/>
</dbReference>
<evidence type="ECO:0000256" key="1">
    <source>
        <dbReference type="ARBA" id="ARBA00004370"/>
    </source>
</evidence>
<comment type="caution">
    <text evidence="7">The sequence shown here is derived from an EMBL/GenBank/DDBJ whole genome shotgun (WGS) entry which is preliminary data.</text>
</comment>
<dbReference type="InterPro" id="IPR013636">
    <property type="entry name" value="ARMH3_C"/>
</dbReference>
<evidence type="ECO:0000256" key="3">
    <source>
        <dbReference type="ARBA" id="ARBA00022989"/>
    </source>
</evidence>
<keyword evidence="8" id="KW-1185">Reference proteome</keyword>
<dbReference type="InterPro" id="IPR016024">
    <property type="entry name" value="ARM-type_fold"/>
</dbReference>
<accession>A0A2G8SDB8</accession>
<dbReference type="InterPro" id="IPR039868">
    <property type="entry name" value="ARMD3-like"/>
</dbReference>
<comment type="subcellular location">
    <subcellularLocation>
        <location evidence="1">Membrane</location>
    </subcellularLocation>
</comment>
<reference evidence="7 8" key="1">
    <citation type="journal article" date="2015" name="Sci. Rep.">
        <title>Chromosome-level genome map provides insights into diverse defense mechanisms in the medicinal fungus Ganoderma sinense.</title>
        <authorList>
            <person name="Zhu Y."/>
            <person name="Xu J."/>
            <person name="Sun C."/>
            <person name="Zhou S."/>
            <person name="Xu H."/>
            <person name="Nelson D.R."/>
            <person name="Qian J."/>
            <person name="Song J."/>
            <person name="Luo H."/>
            <person name="Xiang L."/>
            <person name="Li Y."/>
            <person name="Xu Z."/>
            <person name="Ji A."/>
            <person name="Wang L."/>
            <person name="Lu S."/>
            <person name="Hayward A."/>
            <person name="Sun W."/>
            <person name="Li X."/>
            <person name="Schwartz D.C."/>
            <person name="Wang Y."/>
            <person name="Chen S."/>
        </authorList>
    </citation>
    <scope>NUCLEOTIDE SEQUENCE [LARGE SCALE GENOMIC DNA]</scope>
    <source>
        <strain evidence="7 8">ZZ0214-1</strain>
    </source>
</reference>
<dbReference type="Proteomes" id="UP000230002">
    <property type="component" value="Unassembled WGS sequence"/>
</dbReference>
<dbReference type="GO" id="GO:0003677">
    <property type="term" value="F:DNA binding"/>
    <property type="evidence" value="ECO:0007669"/>
    <property type="project" value="InterPro"/>
</dbReference>
<dbReference type="SUPFAM" id="SSF48371">
    <property type="entry name" value="ARM repeat"/>
    <property type="match status" value="1"/>
</dbReference>
<dbReference type="InterPro" id="IPR003150">
    <property type="entry name" value="DNA-bd_RFX"/>
</dbReference>
<dbReference type="PROSITE" id="PS51526">
    <property type="entry name" value="RFX_DBD"/>
    <property type="match status" value="1"/>
</dbReference>
<dbReference type="GO" id="GO:0005829">
    <property type="term" value="C:cytosol"/>
    <property type="evidence" value="ECO:0007669"/>
    <property type="project" value="TreeGrafter"/>
</dbReference>
<dbReference type="OrthoDB" id="338531at2759"/>
<gene>
    <name evidence="7" type="ORF">GSI_06463</name>
</gene>
<dbReference type="PANTHER" id="PTHR13608">
    <property type="entry name" value="ARMADILLO-LIKE HELICAL DOMAIN-CONTAINING PROTEIN 3"/>
    <property type="match status" value="1"/>
</dbReference>
<keyword evidence="2" id="KW-0812">Transmembrane</keyword>
<name>A0A2G8SDB8_9APHY</name>
<evidence type="ECO:0000256" key="2">
    <source>
        <dbReference type="ARBA" id="ARBA00022692"/>
    </source>
</evidence>
<evidence type="ECO:0000256" key="5">
    <source>
        <dbReference type="SAM" id="MobiDB-lite"/>
    </source>
</evidence>
<protein>
    <recommendedName>
        <fullName evidence="6">RFX-type winged-helix domain-containing protein</fullName>
    </recommendedName>
</protein>
<dbReference type="EMBL" id="AYKW01000012">
    <property type="protein sequence ID" value="PIL31759.1"/>
    <property type="molecule type" value="Genomic_DNA"/>
</dbReference>
<sequence length="1282" mass="142981">MEKDSEHVDDASDAFSSRSSFTSSGSSSTSSGFSSTPSSPTGNLSQLPDHALSLLYDGGDMSTLAPAARQTPAPPQQHRPVVTDDYERWYTEATPNNRMLLSLRSGIDSEVAWALDRLCRLCLNEQFMLIAIPGLTDALFEWPEWYVKGGYKQYTDTDSFFAMSKEKERKRRHAIESLFILRNAAMHDANARELSTYPRIPDLVLRTLHDLPQDSDPNSEFILYVLEILQSIASTVTLPIPSAPYRNSPVGPLQQIAGSSSNRSLIISSLIALTTMYSNPVNIYQLTAESPALETSMNVLPLILDKDLIDAALNYLYAHLSYPPMTKAFLLHPRMPGTLRLLVSLILADQMEENVTYEIGLPPYTAPSQSFTISNHELTKEELDTLLPIPEPQRCYEWMKTMFVANADGELTQVDFWNLYKDVFMPYSDRYPLLVASDVIKNVNAVFPQAQAMVLPGPPQRFVVRGVDRRKDFSTSTQFKCQWDRSQCASEPFGSTDQLYEHILEKHIQPHDGSHLPCLWSSCLQTEVTKTQMRGHVLTHLPDMQPQPKHPNQPDTVTLPSVNYPHPIPDPTTRPPPPARSTRITYMRPHVDPPPSSLTALLCLRVLFRAAYASSEAAPRVDENHFGFPGIIDDLGEAEEHFGETEEEKEGKRKGRRAFMSIRYLMEDIRLRHDVFQVWVTEMVDAGLAGVALTTLPESTGKKALEMNSRGTKQFNSKFTATYSRIFQASLRSDVASFWSQLLDLNIDREWLSTRLNDMRKDDCLGYLKYPALNGIVAACLRALRSENADEVRKIHAAMTLAIFSRNMLTRNFAGWEVMEVFAGGNLTSAIDEVLSSTELSAHLRHEVLRLAVIFVCGISQQSPGAYFLRHDLFPCIVKTTTSPDTEQFTFEAVLLLALLANFHKSDAGKLNPYLRRIRETDDEIFMRMICWAANFAASAVVKAYQNIADDSPPTLATTFNSLLSSLRPARPFALTPVDSPRELFKSQPIEACVILLPLFEFLHGSSTFRKVFASTLQAQEDSEKKTATRITPLPLTLISLSSYLLSHASSTSSPRAIAYANLVLNILLVLVDNDETIAALNPHNKEDIRLCRQSLILSSKYPETTPTIGGLAAEATALCTVGLLYTMVAPQSAYEARGPVLSILLLLDFALCRNEHFLPSPTAIHELVYEVVRSAEVFRKQRALLDEPYSNTSPKRTSGFNTPSSLASNNIIAAAEHYEMKLQEAGVRLANQGLRAVAKEIEKDGLSYGEDVHGTDDPPKLSEDVVGFIRFAYADGMALMP</sequence>
<evidence type="ECO:0000313" key="8">
    <source>
        <dbReference type="Proteomes" id="UP000230002"/>
    </source>
</evidence>
<proteinExistence type="predicted"/>
<organism evidence="7 8">
    <name type="scientific">Ganoderma sinense ZZ0214-1</name>
    <dbReference type="NCBI Taxonomy" id="1077348"/>
    <lineage>
        <taxon>Eukaryota</taxon>
        <taxon>Fungi</taxon>
        <taxon>Dikarya</taxon>
        <taxon>Basidiomycota</taxon>
        <taxon>Agaricomycotina</taxon>
        <taxon>Agaricomycetes</taxon>
        <taxon>Polyporales</taxon>
        <taxon>Polyporaceae</taxon>
        <taxon>Ganoderma</taxon>
    </lineage>
</organism>
<keyword evidence="4" id="KW-0472">Membrane</keyword>
<feature type="compositionally biased region" description="Basic and acidic residues" evidence="5">
    <location>
        <begin position="1"/>
        <end position="10"/>
    </location>
</feature>
<feature type="region of interest" description="Disordered" evidence="5">
    <location>
        <begin position="1"/>
        <end position="44"/>
    </location>
</feature>
<feature type="compositionally biased region" description="Low complexity" evidence="5">
    <location>
        <begin position="15"/>
        <end position="42"/>
    </location>
</feature>
<feature type="domain" description="RFX-type winged-helix" evidence="6">
    <location>
        <begin position="395"/>
        <end position="471"/>
    </location>
</feature>
<evidence type="ECO:0000259" key="6">
    <source>
        <dbReference type="PROSITE" id="PS51526"/>
    </source>
</evidence>
<dbReference type="Pfam" id="PF08427">
    <property type="entry name" value="ARMH3_C"/>
    <property type="match status" value="1"/>
</dbReference>
<keyword evidence="3" id="KW-1133">Transmembrane helix</keyword>